<dbReference type="PANTHER" id="PTHR21193">
    <property type="entry name" value="OXIDOREDUCTASE-LIKE DOMAIN-CONTAINING PROTEIN 1"/>
    <property type="match status" value="1"/>
</dbReference>
<dbReference type="OrthoDB" id="5591725at2759"/>
<proteinExistence type="predicted"/>
<gene>
    <name evidence="2" type="primary">Contig12622.g13466</name>
    <name evidence="2" type="ORF">STYLEM_18217</name>
</gene>
<feature type="domain" description="Oxidoreductase-like" evidence="1">
    <location>
        <begin position="82"/>
        <end position="117"/>
    </location>
</feature>
<dbReference type="EMBL" id="CCKQ01017219">
    <property type="protein sequence ID" value="CDW89088.1"/>
    <property type="molecule type" value="Genomic_DNA"/>
</dbReference>
<dbReference type="InParanoid" id="A0A078B6B2"/>
<evidence type="ECO:0000313" key="2">
    <source>
        <dbReference type="EMBL" id="CDW89088.1"/>
    </source>
</evidence>
<dbReference type="Pfam" id="PF09791">
    <property type="entry name" value="Oxidored-like"/>
    <property type="match status" value="1"/>
</dbReference>
<accession>A0A078B6B2</accession>
<sequence>MDKLEQYAFDSKQIIKQTSSITSKGSTVLEVTQTSEKIDHQQTNGETIIATKQQVAVPVQPSLSKKQKKIKDIEDLINRLREPREPDQDECCGNGCTPCVFDTYYDRLGEYQDKKDDYQSKLLDYEEMSESEFE</sequence>
<name>A0A078B6B2_STYLE</name>
<dbReference type="AlphaFoldDB" id="A0A078B6B2"/>
<protein>
    <recommendedName>
        <fullName evidence="1">Oxidoreductase-like domain-containing protein</fullName>
    </recommendedName>
</protein>
<dbReference type="PANTHER" id="PTHR21193:SF3">
    <property type="entry name" value="OXIDOREDUCTASE-LIKE DOMAIN-CONTAINING PROTEIN 1"/>
    <property type="match status" value="1"/>
</dbReference>
<evidence type="ECO:0000313" key="3">
    <source>
        <dbReference type="Proteomes" id="UP000039865"/>
    </source>
</evidence>
<keyword evidence="3" id="KW-1185">Reference proteome</keyword>
<evidence type="ECO:0000259" key="1">
    <source>
        <dbReference type="Pfam" id="PF09791"/>
    </source>
</evidence>
<organism evidence="2 3">
    <name type="scientific">Stylonychia lemnae</name>
    <name type="common">Ciliate</name>
    <dbReference type="NCBI Taxonomy" id="5949"/>
    <lineage>
        <taxon>Eukaryota</taxon>
        <taxon>Sar</taxon>
        <taxon>Alveolata</taxon>
        <taxon>Ciliophora</taxon>
        <taxon>Intramacronucleata</taxon>
        <taxon>Spirotrichea</taxon>
        <taxon>Stichotrichia</taxon>
        <taxon>Sporadotrichida</taxon>
        <taxon>Oxytrichidae</taxon>
        <taxon>Stylonychinae</taxon>
        <taxon>Stylonychia</taxon>
    </lineage>
</organism>
<dbReference type="InterPro" id="IPR019180">
    <property type="entry name" value="Oxidoreductase-like_N"/>
</dbReference>
<dbReference type="InterPro" id="IPR039251">
    <property type="entry name" value="OXLD1"/>
</dbReference>
<dbReference type="Proteomes" id="UP000039865">
    <property type="component" value="Unassembled WGS sequence"/>
</dbReference>
<reference evidence="2 3" key="1">
    <citation type="submission" date="2014-06" db="EMBL/GenBank/DDBJ databases">
        <authorList>
            <person name="Swart Estienne"/>
        </authorList>
    </citation>
    <scope>NUCLEOTIDE SEQUENCE [LARGE SCALE GENOMIC DNA]</scope>
    <source>
        <strain evidence="2 3">130c</strain>
    </source>
</reference>